<sequence length="145" mass="17301">MNYSEWFEAHGEKHKNIMKKLEALSDDDVIAYFKFENMVEKEPDFCFLYKDKKKCHEMEELNCYLCACPNFRFDDNGLFKEENQVLYSRCSIESKDGAQFVSDDAIHQDCSGCTVPHHEDYIKKHFSRDWFEIMRSVQNVKENQV</sequence>
<protein>
    <recommendedName>
        <fullName evidence="3">Cysteine-rich small domain-containing protein</fullName>
    </recommendedName>
</protein>
<organism evidence="1 2">
    <name type="scientific">Sulfurovum xiamenensis</name>
    <dbReference type="NCBI Taxonomy" id="3019066"/>
    <lineage>
        <taxon>Bacteria</taxon>
        <taxon>Pseudomonadati</taxon>
        <taxon>Campylobacterota</taxon>
        <taxon>Epsilonproteobacteria</taxon>
        <taxon>Campylobacterales</taxon>
        <taxon>Sulfurovaceae</taxon>
        <taxon>Sulfurovum</taxon>
    </lineage>
</organism>
<reference evidence="1" key="1">
    <citation type="submission" date="2023-01" db="EMBL/GenBank/DDBJ databases">
        <title>Sulfurovum sp. XTW-4 genome assembly.</title>
        <authorList>
            <person name="Wang J."/>
        </authorList>
    </citation>
    <scope>NUCLEOTIDE SEQUENCE</scope>
    <source>
        <strain evidence="1">XTW-4</strain>
    </source>
</reference>
<dbReference type="RefSeq" id="WP_289400788.1">
    <property type="nucleotide sequence ID" value="NZ_JAQIBC010000001.1"/>
</dbReference>
<evidence type="ECO:0000313" key="2">
    <source>
        <dbReference type="Proteomes" id="UP001169066"/>
    </source>
</evidence>
<accession>A0ABT7QNL2</accession>
<dbReference type="EMBL" id="JAQIBC010000001">
    <property type="protein sequence ID" value="MDM5262618.1"/>
    <property type="molecule type" value="Genomic_DNA"/>
</dbReference>
<comment type="caution">
    <text evidence="1">The sequence shown here is derived from an EMBL/GenBank/DDBJ whole genome shotgun (WGS) entry which is preliminary data.</text>
</comment>
<evidence type="ECO:0000313" key="1">
    <source>
        <dbReference type="EMBL" id="MDM5262618.1"/>
    </source>
</evidence>
<keyword evidence="2" id="KW-1185">Reference proteome</keyword>
<name>A0ABT7QNL2_9BACT</name>
<proteinExistence type="predicted"/>
<evidence type="ECO:0008006" key="3">
    <source>
        <dbReference type="Google" id="ProtNLM"/>
    </source>
</evidence>
<gene>
    <name evidence="1" type="ORF">PF327_00175</name>
</gene>
<dbReference type="Proteomes" id="UP001169066">
    <property type="component" value="Unassembled WGS sequence"/>
</dbReference>